<dbReference type="EMBL" id="CABL01000019">
    <property type="protein sequence ID" value="CBH76397.1"/>
    <property type="molecule type" value="Genomic_DNA"/>
</dbReference>
<dbReference type="AlphaFoldDB" id="E6PIV6"/>
<sequence length="126" mass="13708">MTDRLKIVDSEGDWERVLSAAAAVQRIVPDAILVGGSAAALYAKHRFSADDDHVLAELKPRFERVLSDLEEVAGWTTNRLRPPVLILGRFEGVDTGIRQLRRSAPLETTTVAGSFGIITVPTLGLD</sequence>
<protein>
    <submittedName>
        <fullName evidence="1">Uncharacterized protein</fullName>
    </submittedName>
</protein>
<proteinExistence type="predicted"/>
<comment type="caution">
    <text evidence="1">The sequence shown here is derived from an EMBL/GenBank/DDBJ whole genome shotgun (WGS) entry which is preliminary data.</text>
</comment>
<organism evidence="1">
    <name type="scientific">mine drainage metagenome</name>
    <dbReference type="NCBI Taxonomy" id="410659"/>
    <lineage>
        <taxon>unclassified sequences</taxon>
        <taxon>metagenomes</taxon>
        <taxon>ecological metagenomes</taxon>
    </lineage>
</organism>
<gene>
    <name evidence="1" type="ORF">CARN1_0877</name>
</gene>
<accession>E6PIV6</accession>
<reference evidence="1" key="1">
    <citation type="submission" date="2009-10" db="EMBL/GenBank/DDBJ databases">
        <title>Diversity of trophic interactions inside an arsenic-rich microbial ecosystem.</title>
        <authorList>
            <person name="Bertin P.N."/>
            <person name="Heinrich-Salmeron A."/>
            <person name="Pelletier E."/>
            <person name="Goulhen-Chollet F."/>
            <person name="Arsene-Ploetze F."/>
            <person name="Gallien S."/>
            <person name="Calteau A."/>
            <person name="Vallenet D."/>
            <person name="Casiot C."/>
            <person name="Chane-Woon-Ming B."/>
            <person name="Giloteaux L."/>
            <person name="Barakat M."/>
            <person name="Bonnefoy V."/>
            <person name="Bruneel O."/>
            <person name="Chandler M."/>
            <person name="Cleiss J."/>
            <person name="Duran R."/>
            <person name="Elbaz-Poulichet F."/>
            <person name="Fonknechten N."/>
            <person name="Lauga B."/>
            <person name="Mornico D."/>
            <person name="Ortet P."/>
            <person name="Schaeffer C."/>
            <person name="Siguier P."/>
            <person name="Alexander Thil Smith A."/>
            <person name="Van Dorsselaer A."/>
            <person name="Weissenbach J."/>
            <person name="Medigue C."/>
            <person name="Le Paslier D."/>
        </authorList>
    </citation>
    <scope>NUCLEOTIDE SEQUENCE</scope>
</reference>
<name>E6PIV6_9ZZZZ</name>
<evidence type="ECO:0000313" key="1">
    <source>
        <dbReference type="EMBL" id="CBH76397.1"/>
    </source>
</evidence>